<keyword evidence="7" id="KW-1185">Reference proteome</keyword>
<organism evidence="6 7">
    <name type="scientific">Nitrospira tepida</name>
    <dbReference type="NCBI Taxonomy" id="2973512"/>
    <lineage>
        <taxon>Bacteria</taxon>
        <taxon>Pseudomonadati</taxon>
        <taxon>Nitrospirota</taxon>
        <taxon>Nitrospiria</taxon>
        <taxon>Nitrospirales</taxon>
        <taxon>Nitrospiraceae</taxon>
        <taxon>Nitrospira</taxon>
    </lineage>
</organism>
<dbReference type="SUPFAM" id="SSF51445">
    <property type="entry name" value="(Trans)glycosidases"/>
    <property type="match status" value="1"/>
</dbReference>
<dbReference type="InterPro" id="IPR013529">
    <property type="entry name" value="Glyco_hydro_42_N"/>
</dbReference>
<dbReference type="PROSITE" id="PS51257">
    <property type="entry name" value="PROKAR_LIPOPROTEIN"/>
    <property type="match status" value="1"/>
</dbReference>
<feature type="chain" id="PRO_5041674536" description="DUF4832 domain-containing protein" evidence="3">
    <location>
        <begin position="29"/>
        <end position="476"/>
    </location>
</feature>
<feature type="domain" description="Glycoside hydrolase family 42 N-terminal" evidence="4">
    <location>
        <begin position="93"/>
        <end position="189"/>
    </location>
</feature>
<dbReference type="EMBL" id="OX365700">
    <property type="protein sequence ID" value="CAI4029952.1"/>
    <property type="molecule type" value="Genomic_DNA"/>
</dbReference>
<dbReference type="InterPro" id="IPR017853">
    <property type="entry name" value="GH"/>
</dbReference>
<feature type="domain" description="DUF4832" evidence="5">
    <location>
        <begin position="313"/>
        <end position="451"/>
    </location>
</feature>
<evidence type="ECO:0000259" key="4">
    <source>
        <dbReference type="Pfam" id="PF02449"/>
    </source>
</evidence>
<keyword evidence="3" id="KW-0732">Signal</keyword>
<dbReference type="Pfam" id="PF16116">
    <property type="entry name" value="DUF4832"/>
    <property type="match status" value="1"/>
</dbReference>
<dbReference type="AlphaFoldDB" id="A0AA86MVX1"/>
<evidence type="ECO:0000259" key="5">
    <source>
        <dbReference type="Pfam" id="PF16116"/>
    </source>
</evidence>
<dbReference type="Gene3D" id="3.20.20.80">
    <property type="entry name" value="Glycosidases"/>
    <property type="match status" value="1"/>
</dbReference>
<keyword evidence="2" id="KW-0326">Glycosidase</keyword>
<evidence type="ECO:0008006" key="8">
    <source>
        <dbReference type="Google" id="ProtNLM"/>
    </source>
</evidence>
<keyword evidence="1" id="KW-0378">Hydrolase</keyword>
<accession>A0AA86MVX1</accession>
<dbReference type="Pfam" id="PF02449">
    <property type="entry name" value="Glyco_hydro_42"/>
    <property type="match status" value="1"/>
</dbReference>
<dbReference type="GO" id="GO:0005975">
    <property type="term" value="P:carbohydrate metabolic process"/>
    <property type="evidence" value="ECO:0007669"/>
    <property type="project" value="InterPro"/>
</dbReference>
<dbReference type="GO" id="GO:0004565">
    <property type="term" value="F:beta-galactosidase activity"/>
    <property type="evidence" value="ECO:0007669"/>
    <property type="project" value="InterPro"/>
</dbReference>
<protein>
    <recommendedName>
        <fullName evidence="8">DUF4832 domain-containing protein</fullName>
    </recommendedName>
</protein>
<evidence type="ECO:0000313" key="6">
    <source>
        <dbReference type="EMBL" id="CAI4029952.1"/>
    </source>
</evidence>
<proteinExistence type="predicted"/>
<name>A0AA86MVX1_9BACT</name>
<dbReference type="KEGG" id="nti:DNFV4_00372"/>
<feature type="signal peptide" evidence="3">
    <location>
        <begin position="1"/>
        <end position="28"/>
    </location>
</feature>
<dbReference type="GO" id="GO:0009341">
    <property type="term" value="C:beta-galactosidase complex"/>
    <property type="evidence" value="ECO:0007669"/>
    <property type="project" value="InterPro"/>
</dbReference>
<dbReference type="InterPro" id="IPR032267">
    <property type="entry name" value="DUF4832"/>
</dbReference>
<sequence>MNATRPVSRRPLVLWLPLWCAVVLSAAAGCVTDGERLRAASFEPSAPMVTVTPVEIDEVLYNPGMGFADFHFGFGHPPPADRYPRSTVAYFRWSWADLEPAEGHYAFDFVDRIIEQAKAKGERLAFRIVAEYEQGSPRWLLEKGVASIKETDGIFPDYNNPLFLEYHEKLIKAFGERYGASPEIDHVDIGSVGCWGEWNTACCLPEQRPQCQAFFPSEGNQLRITDWYFRYFPQVPLVSLHGGQLKYGAERGAGWRGDCFGDYGYFTPTWNHMEHAYAPVLRDPVIGEAWKRGPVQFEVCGVMQDWQDKGFDIDRILQQGLDWHLSVLNAKSAPVPEAWRSKVEQFLKKMGYRLVLREFSHQAEARAGGPLVLQSRWENVGVAPVYRPWPLAYRLRNESEQVMAQWTSGADLKRWLPGEPYLVEETPAIPPDVPAGVYHIDVAVLDEAGRLPLVDLAIAGRRADRWYPISRVMVRE</sequence>
<gene>
    <name evidence="6" type="ORF">DNFV4_00372</name>
</gene>
<reference evidence="6" key="1">
    <citation type="submission" date="2022-10" db="EMBL/GenBank/DDBJ databases">
        <authorList>
            <person name="Koch H."/>
        </authorList>
    </citation>
    <scope>NUCLEOTIDE SEQUENCE</scope>
    <source>
        <strain evidence="6">DNF</strain>
    </source>
</reference>
<dbReference type="Proteomes" id="UP001179121">
    <property type="component" value="Chromosome"/>
</dbReference>
<evidence type="ECO:0000256" key="3">
    <source>
        <dbReference type="SAM" id="SignalP"/>
    </source>
</evidence>
<evidence type="ECO:0000313" key="7">
    <source>
        <dbReference type="Proteomes" id="UP001179121"/>
    </source>
</evidence>
<evidence type="ECO:0000256" key="1">
    <source>
        <dbReference type="ARBA" id="ARBA00022801"/>
    </source>
</evidence>
<evidence type="ECO:0000256" key="2">
    <source>
        <dbReference type="ARBA" id="ARBA00023295"/>
    </source>
</evidence>